<proteinExistence type="predicted"/>
<accession>A0AAW0ETK7</accession>
<feature type="compositionally biased region" description="Low complexity" evidence="2">
    <location>
        <begin position="134"/>
        <end position="144"/>
    </location>
</feature>
<name>A0AAW0ETK7_9TRYP</name>
<reference evidence="4 5" key="1">
    <citation type="journal article" date="2021" name="MBio">
        <title>A New Model Trypanosomatid, Novymonas esmeraldas: Genomic Perception of Its 'Candidatus Pandoraea novymonadis' Endosymbiont.</title>
        <authorList>
            <person name="Zakharova A."/>
            <person name="Saura A."/>
            <person name="Butenko A."/>
            <person name="Podesvova L."/>
            <person name="Warmusova S."/>
            <person name="Kostygov A.Y."/>
            <person name="Nenarokova A."/>
            <person name="Lukes J."/>
            <person name="Opperdoes F.R."/>
            <person name="Yurchenko V."/>
        </authorList>
    </citation>
    <scope>NUCLEOTIDE SEQUENCE [LARGE SCALE GENOMIC DNA]</scope>
    <source>
        <strain evidence="4 5">E262AT.01</strain>
    </source>
</reference>
<protein>
    <submittedName>
        <fullName evidence="4">SKIP/SNW domain containing protein</fullName>
    </submittedName>
</protein>
<feature type="compositionally biased region" description="Acidic residues" evidence="2">
    <location>
        <begin position="537"/>
        <end position="551"/>
    </location>
</feature>
<dbReference type="EMBL" id="JAECZO010000068">
    <property type="protein sequence ID" value="KAK7196068.1"/>
    <property type="molecule type" value="Genomic_DNA"/>
</dbReference>
<evidence type="ECO:0000313" key="4">
    <source>
        <dbReference type="EMBL" id="KAK7196068.1"/>
    </source>
</evidence>
<dbReference type="InterPro" id="IPR004015">
    <property type="entry name" value="SKI-int_prot_SKIP_SNW-dom"/>
</dbReference>
<evidence type="ECO:0000313" key="5">
    <source>
        <dbReference type="Proteomes" id="UP001430356"/>
    </source>
</evidence>
<organism evidence="4 5">
    <name type="scientific">Novymonas esmeraldas</name>
    <dbReference type="NCBI Taxonomy" id="1808958"/>
    <lineage>
        <taxon>Eukaryota</taxon>
        <taxon>Discoba</taxon>
        <taxon>Euglenozoa</taxon>
        <taxon>Kinetoplastea</taxon>
        <taxon>Metakinetoplastina</taxon>
        <taxon>Trypanosomatida</taxon>
        <taxon>Trypanosomatidae</taxon>
        <taxon>Novymonas</taxon>
    </lineage>
</organism>
<dbReference type="Pfam" id="PF02731">
    <property type="entry name" value="SKIP_SNW"/>
    <property type="match status" value="1"/>
</dbReference>
<feature type="domain" description="SKI-interacting protein SKIP SNW" evidence="3">
    <location>
        <begin position="277"/>
        <end position="364"/>
    </location>
</feature>
<feature type="region of interest" description="Disordered" evidence="2">
    <location>
        <begin position="511"/>
        <end position="566"/>
    </location>
</feature>
<sequence>MSLEFHGGGAFADFPFVQYPLGLGRQRAPATETAAAAAAAAAAASRASTGVYASASSSAKPVAGRPHLMRAGAALPPQNVGSSSSSRPVELASTVPLSSHALALVSVQPAQQSAVTVASHTAATPTLSSSGRPAETASETTARTARALQDAVAAARQTTEVFDSHSLVVQRRQRAALNQRNDQTRALTISAGGLGDGGAATADPGPIVRSPTKEKKSQFTDALLLRSGSTAAASAQRSGGSSGTGALAPSTASSSAMMVAVAEEAAHGGGGTASSRKVVVPFCVSSWQNRKKLIVPVEQRLAQLQDDRHHADGGMGDAVMDLAVAMQQASKEVAAELEAKERARAEEEERRQAALEAAEAEKARQLLEQKAAELAAHAQRKETREQRMARIQLERELREQERGAKQQQRLRERAAARLNITVEDLEADEHLLRTVEEAAVYAGSGGAERASSLADPTAAPRAGLKQEPRAGGEEIGDDDGDGTVGGHTKPAVRGGVFASAVISNEGVQREMKALADVEQQQQQQPQQHHDGIRLRDEDDDASAGDDDEDDGGSFQLQKLVKKKRRL</sequence>
<dbReference type="GO" id="GO:0005681">
    <property type="term" value="C:spliceosomal complex"/>
    <property type="evidence" value="ECO:0007669"/>
    <property type="project" value="InterPro"/>
</dbReference>
<feature type="region of interest" description="Disordered" evidence="2">
    <location>
        <begin position="121"/>
        <end position="144"/>
    </location>
</feature>
<keyword evidence="5" id="KW-1185">Reference proteome</keyword>
<evidence type="ECO:0000259" key="3">
    <source>
        <dbReference type="Pfam" id="PF02731"/>
    </source>
</evidence>
<dbReference type="GO" id="GO:0000398">
    <property type="term" value="P:mRNA splicing, via spliceosome"/>
    <property type="evidence" value="ECO:0007669"/>
    <property type="project" value="InterPro"/>
</dbReference>
<feature type="compositionally biased region" description="Basic and acidic residues" evidence="2">
    <location>
        <begin position="527"/>
        <end position="536"/>
    </location>
</feature>
<evidence type="ECO:0000256" key="1">
    <source>
        <dbReference type="SAM" id="Coils"/>
    </source>
</evidence>
<evidence type="ECO:0000256" key="2">
    <source>
        <dbReference type="SAM" id="MobiDB-lite"/>
    </source>
</evidence>
<gene>
    <name evidence="4" type="ORF">NESM_000541000</name>
</gene>
<feature type="region of interest" description="Disordered" evidence="2">
    <location>
        <begin position="447"/>
        <end position="495"/>
    </location>
</feature>
<keyword evidence="1" id="KW-0175">Coiled coil</keyword>
<feature type="coiled-coil region" evidence="1">
    <location>
        <begin position="326"/>
        <end position="417"/>
    </location>
</feature>
<dbReference type="Proteomes" id="UP001430356">
    <property type="component" value="Unassembled WGS sequence"/>
</dbReference>
<dbReference type="AlphaFoldDB" id="A0AAW0ETK7"/>
<comment type="caution">
    <text evidence="4">The sequence shown here is derived from an EMBL/GenBank/DDBJ whole genome shotgun (WGS) entry which is preliminary data.</text>
</comment>
<feature type="region of interest" description="Disordered" evidence="2">
    <location>
        <begin position="189"/>
        <end position="218"/>
    </location>
</feature>
<feature type="region of interest" description="Disordered" evidence="2">
    <location>
        <begin position="230"/>
        <end position="250"/>
    </location>
</feature>